<accession>A0A1W0WR41</accession>
<dbReference type="OrthoDB" id="6418787at2759"/>
<dbReference type="SUPFAM" id="SSF54695">
    <property type="entry name" value="POZ domain"/>
    <property type="match status" value="1"/>
</dbReference>
<feature type="domain" description="BTB" evidence="4">
    <location>
        <begin position="88"/>
        <end position="154"/>
    </location>
</feature>
<evidence type="ECO:0000256" key="2">
    <source>
        <dbReference type="ARBA" id="ARBA00022737"/>
    </source>
</evidence>
<proteinExistence type="predicted"/>
<keyword evidence="2" id="KW-0677">Repeat</keyword>
<feature type="region of interest" description="Disordered" evidence="3">
    <location>
        <begin position="361"/>
        <end position="496"/>
    </location>
</feature>
<feature type="compositionally biased region" description="Basic and acidic residues" evidence="3">
    <location>
        <begin position="414"/>
        <end position="452"/>
    </location>
</feature>
<comment type="caution">
    <text evidence="5">The sequence shown here is derived from an EMBL/GenBank/DDBJ whole genome shotgun (WGS) entry which is preliminary data.</text>
</comment>
<dbReference type="EMBL" id="MTYJ01000058">
    <property type="protein sequence ID" value="OQV17675.1"/>
    <property type="molecule type" value="Genomic_DNA"/>
</dbReference>
<dbReference type="PANTHER" id="PTHR45632:SF3">
    <property type="entry name" value="KELCH-LIKE PROTEIN 32"/>
    <property type="match status" value="1"/>
</dbReference>
<dbReference type="PANTHER" id="PTHR45632">
    <property type="entry name" value="LD33804P"/>
    <property type="match status" value="1"/>
</dbReference>
<dbReference type="InterPro" id="IPR011705">
    <property type="entry name" value="BACK"/>
</dbReference>
<dbReference type="PROSITE" id="PS50097">
    <property type="entry name" value="BTB"/>
    <property type="match status" value="1"/>
</dbReference>
<dbReference type="Proteomes" id="UP000192578">
    <property type="component" value="Unassembled WGS sequence"/>
</dbReference>
<dbReference type="CDD" id="cd18186">
    <property type="entry name" value="BTB_POZ_ZBTB_KLHL-like"/>
    <property type="match status" value="1"/>
</dbReference>
<keyword evidence="1" id="KW-0880">Kelch repeat</keyword>
<reference evidence="6" key="1">
    <citation type="submission" date="2017-01" db="EMBL/GenBank/DDBJ databases">
        <title>Comparative genomics of anhydrobiosis in the tardigrade Hypsibius dujardini.</title>
        <authorList>
            <person name="Yoshida Y."/>
            <person name="Koutsovoulos G."/>
            <person name="Laetsch D."/>
            <person name="Stevens L."/>
            <person name="Kumar S."/>
            <person name="Horikawa D."/>
            <person name="Ishino K."/>
            <person name="Komine S."/>
            <person name="Tomita M."/>
            <person name="Blaxter M."/>
            <person name="Arakawa K."/>
        </authorList>
    </citation>
    <scope>NUCLEOTIDE SEQUENCE [LARGE SCALE GENOMIC DNA]</scope>
    <source>
        <strain evidence="6">Z151</strain>
    </source>
</reference>
<sequence>MNSPATHKRRSDGVSDQPTKDIIARVSSISLPDLPDINKSGVITNRIPDVILPEEIPTARLILRRDRRTHFEDLGAVVDRMRKDDKGHDCVVVCGKEKMNAHRSVLVAHSEYFQKLLFDTGDKLMVDVPTDGIPTRGMAAIIDYMYTGELKINYENAVETLTTANILQMPQLTDRCSDFIGTLLADENLMTTLELAERTGVNPLYAEAYKRLARNFYVQTKMPGFLLWDIEKVCRLLSNDHIVIETEVHVFTSAMRWMQFKEAERRQHFKRLMDCVRWVYMTTEEVMKCVDQEPDLLKHSDIRILLIDANWYTTLQSYNFIWKDYIIPLPRIRSLRKEDPDEVVQRMRISLIEKHSSFDHVWKPRDPANDSNSPKTGTERKFTPAFVPEKSPRHQLPSLHIPDALKSPKSAKSSRRESNPEWPKAKIEPRHTSKSRKPPEEESRKKSPRGGERFSIFRKVAKTVHARQISQSDASTHEAEGFTQKVPAKSGKKSLG</sequence>
<evidence type="ECO:0000259" key="4">
    <source>
        <dbReference type="PROSITE" id="PS50097"/>
    </source>
</evidence>
<name>A0A1W0WR41_HYPEX</name>
<dbReference type="Pfam" id="PF07707">
    <property type="entry name" value="BACK"/>
    <property type="match status" value="1"/>
</dbReference>
<gene>
    <name evidence="5" type="ORF">BV898_08297</name>
</gene>
<dbReference type="InterPro" id="IPR000210">
    <property type="entry name" value="BTB/POZ_dom"/>
</dbReference>
<evidence type="ECO:0000313" key="5">
    <source>
        <dbReference type="EMBL" id="OQV17675.1"/>
    </source>
</evidence>
<dbReference type="Gene3D" id="1.25.40.420">
    <property type="match status" value="1"/>
</dbReference>
<evidence type="ECO:0000313" key="6">
    <source>
        <dbReference type="Proteomes" id="UP000192578"/>
    </source>
</evidence>
<organism evidence="5 6">
    <name type="scientific">Hypsibius exemplaris</name>
    <name type="common">Freshwater tardigrade</name>
    <dbReference type="NCBI Taxonomy" id="2072580"/>
    <lineage>
        <taxon>Eukaryota</taxon>
        <taxon>Metazoa</taxon>
        <taxon>Ecdysozoa</taxon>
        <taxon>Tardigrada</taxon>
        <taxon>Eutardigrada</taxon>
        <taxon>Parachela</taxon>
        <taxon>Hypsibioidea</taxon>
        <taxon>Hypsibiidae</taxon>
        <taxon>Hypsibius</taxon>
    </lineage>
</organism>
<dbReference type="Gene3D" id="3.30.710.10">
    <property type="entry name" value="Potassium Channel Kv1.1, Chain A"/>
    <property type="match status" value="1"/>
</dbReference>
<dbReference type="AlphaFoldDB" id="A0A1W0WR41"/>
<dbReference type="SMART" id="SM00875">
    <property type="entry name" value="BACK"/>
    <property type="match status" value="1"/>
</dbReference>
<evidence type="ECO:0000256" key="1">
    <source>
        <dbReference type="ARBA" id="ARBA00022441"/>
    </source>
</evidence>
<evidence type="ECO:0000256" key="3">
    <source>
        <dbReference type="SAM" id="MobiDB-lite"/>
    </source>
</evidence>
<dbReference type="InterPro" id="IPR011333">
    <property type="entry name" value="SKP1/BTB/POZ_sf"/>
</dbReference>
<dbReference type="Pfam" id="PF00651">
    <property type="entry name" value="BTB"/>
    <property type="match status" value="1"/>
</dbReference>
<keyword evidence="6" id="KW-1185">Reference proteome</keyword>
<protein>
    <submittedName>
        <fullName evidence="5">Ring canal kelch protein</fullName>
    </submittedName>
</protein>
<dbReference type="SMART" id="SM00225">
    <property type="entry name" value="BTB"/>
    <property type="match status" value="1"/>
</dbReference>